<evidence type="ECO:0000313" key="10">
    <source>
        <dbReference type="Proteomes" id="UP001454036"/>
    </source>
</evidence>
<comment type="caution">
    <text evidence="9">The sequence shown here is derived from an EMBL/GenBank/DDBJ whole genome shotgun (WGS) entry which is preliminary data.</text>
</comment>
<dbReference type="SUPFAM" id="SSF53901">
    <property type="entry name" value="Thiolase-like"/>
    <property type="match status" value="2"/>
</dbReference>
<feature type="domain" description="FAE" evidence="7">
    <location>
        <begin position="50"/>
        <end position="333"/>
    </location>
</feature>
<keyword evidence="4 6" id="KW-0012">Acyltransferase</keyword>
<dbReference type="Gene3D" id="3.40.47.10">
    <property type="match status" value="1"/>
</dbReference>
<reference evidence="9 10" key="1">
    <citation type="submission" date="2024-01" db="EMBL/GenBank/DDBJ databases">
        <title>The complete chloroplast genome sequence of Lithospermum erythrorhizon: insights into the phylogenetic relationship among Boraginaceae species and the maternal lineages of purple gromwells.</title>
        <authorList>
            <person name="Okada T."/>
            <person name="Watanabe K."/>
        </authorList>
    </citation>
    <scope>NUCLEOTIDE SEQUENCE [LARGE SCALE GENOMIC DNA]</scope>
</reference>
<dbReference type="GO" id="GO:0009922">
    <property type="term" value="F:fatty acid elongase activity"/>
    <property type="evidence" value="ECO:0007669"/>
    <property type="project" value="UniProtKB-EC"/>
</dbReference>
<dbReference type="Pfam" id="PF08541">
    <property type="entry name" value="ACP_syn_III_C"/>
    <property type="match status" value="1"/>
</dbReference>
<keyword evidence="10" id="KW-1185">Reference proteome</keyword>
<name>A0AAV3NKD8_LITER</name>
<dbReference type="GO" id="GO:0016020">
    <property type="term" value="C:membrane"/>
    <property type="evidence" value="ECO:0007669"/>
    <property type="project" value="InterPro"/>
</dbReference>
<accession>A0AAV3NKD8</accession>
<dbReference type="CDD" id="cd00831">
    <property type="entry name" value="CHS_like"/>
    <property type="match status" value="1"/>
</dbReference>
<proteinExistence type="inferred from homology"/>
<feature type="domain" description="Beta-ketoacyl-[acyl-carrier-protein] synthase III C-terminal" evidence="8">
    <location>
        <begin position="350"/>
        <end position="432"/>
    </location>
</feature>
<dbReference type="GO" id="GO:0006633">
    <property type="term" value="P:fatty acid biosynthetic process"/>
    <property type="evidence" value="ECO:0007669"/>
    <property type="project" value="InterPro"/>
</dbReference>
<dbReference type="InterPro" id="IPR013747">
    <property type="entry name" value="ACP_syn_III_C"/>
</dbReference>
<comment type="pathway">
    <text evidence="1 6">Lipid metabolism; fatty acid biosynthesis.</text>
</comment>
<evidence type="ECO:0000259" key="7">
    <source>
        <dbReference type="Pfam" id="PF08392"/>
    </source>
</evidence>
<dbReference type="EC" id="2.3.1.-" evidence="6"/>
<comment type="catalytic activity">
    <reaction evidence="5">
        <text>a very-long-chain acyl-CoA + malonyl-CoA + H(+) = a very-long-chain 3-oxoacyl-CoA + CO2 + CoA</text>
        <dbReference type="Rhea" id="RHEA:32727"/>
        <dbReference type="ChEBI" id="CHEBI:15378"/>
        <dbReference type="ChEBI" id="CHEBI:16526"/>
        <dbReference type="ChEBI" id="CHEBI:57287"/>
        <dbReference type="ChEBI" id="CHEBI:57384"/>
        <dbReference type="ChEBI" id="CHEBI:90725"/>
        <dbReference type="ChEBI" id="CHEBI:90736"/>
        <dbReference type="EC" id="2.3.1.199"/>
    </reaction>
</comment>
<dbReference type="Pfam" id="PF08392">
    <property type="entry name" value="FAE1_CUT1_RppA"/>
    <property type="match status" value="1"/>
</dbReference>
<sequence length="511" mass="57851">MEQFMKVLVLVISYLEAVTILTKKELVLVHLLTLSCFLVLFTFKSSPIFKQESAYLVDFSCFKLPNVSKTPTSLYIEHARLFEFWDEETVSFIENMLRISGLGEETHLPPSLHYIPPGSSHKDAIEEAHMSLFSAFNDVLMKTKLSPFDIDILIVNCSGFCPIPSLSDIIINKFSLREDVKCFNLSGMGCTAGLMGMDMAQNIMKTHPNSNAVIVSTEILSTGWYSGRNRSMMLLNCTFRWGASAVLISNKKKYRNTAKYELLLTLRNQRAFDDTGYYKAYREEDSEGLTGFTVKKEVFEALKETVRSNVTILALSILPLREIVLYGVSLFYRNFIHRNSEIYVPNFKTAIQHFCLVPSGKPIIKVTAEVLKLGEVYTEPAMMTLHRFGNQSSSSIWYELAYMEAKERVKPGDKIWQLAVGSGPKCISLIWKCNRIIAGDEAQIGPWADTIDNYPILNNESNGVCTVKNNMYPMAKPESLAPEMDKKDMILMDMVKLLKRIKLLQGGREGL</sequence>
<protein>
    <recommendedName>
        <fullName evidence="6">3-ketoacyl-CoA synthase</fullName>
        <ecNumber evidence="6">2.3.1.-</ecNumber>
    </recommendedName>
</protein>
<dbReference type="Proteomes" id="UP001454036">
    <property type="component" value="Unassembled WGS sequence"/>
</dbReference>
<evidence type="ECO:0000256" key="3">
    <source>
        <dbReference type="ARBA" id="ARBA00022679"/>
    </source>
</evidence>
<evidence type="ECO:0000256" key="6">
    <source>
        <dbReference type="PIRNR" id="PIRNR036417"/>
    </source>
</evidence>
<dbReference type="InterPro" id="IPR013601">
    <property type="entry name" value="FAE1_typ3_polyketide_synth"/>
</dbReference>
<dbReference type="InterPro" id="IPR012392">
    <property type="entry name" value="3-ktacl-CoA_syn"/>
</dbReference>
<keyword evidence="3 6" id="KW-0808">Transferase</keyword>
<gene>
    <name evidence="9" type="ORF">LIER_34949</name>
</gene>
<evidence type="ECO:0000259" key="8">
    <source>
        <dbReference type="Pfam" id="PF08541"/>
    </source>
</evidence>
<dbReference type="InterPro" id="IPR016039">
    <property type="entry name" value="Thiolase-like"/>
</dbReference>
<evidence type="ECO:0000256" key="2">
    <source>
        <dbReference type="ARBA" id="ARBA00005531"/>
    </source>
</evidence>
<dbReference type="AlphaFoldDB" id="A0AAV3NKD8"/>
<evidence type="ECO:0000313" key="9">
    <source>
        <dbReference type="EMBL" id="GAA0138545.1"/>
    </source>
</evidence>
<evidence type="ECO:0000256" key="1">
    <source>
        <dbReference type="ARBA" id="ARBA00005194"/>
    </source>
</evidence>
<comment type="similarity">
    <text evidence="2 6">Belongs to the thiolase-like superfamily. Chalcone/stilbene synthases family.</text>
</comment>
<evidence type="ECO:0000256" key="4">
    <source>
        <dbReference type="ARBA" id="ARBA00023315"/>
    </source>
</evidence>
<dbReference type="EMBL" id="BAABME010014959">
    <property type="protein sequence ID" value="GAA0138545.1"/>
    <property type="molecule type" value="Genomic_DNA"/>
</dbReference>
<dbReference type="PIRSF" id="PIRSF036417">
    <property type="entry name" value="3-ktacl-CoA_syn"/>
    <property type="match status" value="1"/>
</dbReference>
<organism evidence="9 10">
    <name type="scientific">Lithospermum erythrorhizon</name>
    <name type="common">Purple gromwell</name>
    <name type="synonym">Lithospermum officinale var. erythrorhizon</name>
    <dbReference type="NCBI Taxonomy" id="34254"/>
    <lineage>
        <taxon>Eukaryota</taxon>
        <taxon>Viridiplantae</taxon>
        <taxon>Streptophyta</taxon>
        <taxon>Embryophyta</taxon>
        <taxon>Tracheophyta</taxon>
        <taxon>Spermatophyta</taxon>
        <taxon>Magnoliopsida</taxon>
        <taxon>eudicotyledons</taxon>
        <taxon>Gunneridae</taxon>
        <taxon>Pentapetalae</taxon>
        <taxon>asterids</taxon>
        <taxon>lamiids</taxon>
        <taxon>Boraginales</taxon>
        <taxon>Boraginaceae</taxon>
        <taxon>Boraginoideae</taxon>
        <taxon>Lithospermeae</taxon>
        <taxon>Lithospermum</taxon>
    </lineage>
</organism>
<dbReference type="PANTHER" id="PTHR31561">
    <property type="entry name" value="3-KETOACYL-COA SYNTHASE"/>
    <property type="match status" value="1"/>
</dbReference>
<evidence type="ECO:0000256" key="5">
    <source>
        <dbReference type="ARBA" id="ARBA00047375"/>
    </source>
</evidence>